<protein>
    <submittedName>
        <fullName evidence="3">Outer membrane beta-barrel protein</fullName>
    </submittedName>
</protein>
<evidence type="ECO:0000256" key="1">
    <source>
        <dbReference type="SAM" id="SignalP"/>
    </source>
</evidence>
<accession>A0ABW9JKG7</accession>
<gene>
    <name evidence="3" type="ORF">E5L68_016120</name>
</gene>
<feature type="signal peptide" evidence="1">
    <location>
        <begin position="1"/>
        <end position="20"/>
    </location>
</feature>
<dbReference type="Pfam" id="PF14905">
    <property type="entry name" value="OMP_b-brl_3"/>
    <property type="match status" value="1"/>
</dbReference>
<reference evidence="3 4" key="1">
    <citation type="submission" date="2024-12" db="EMBL/GenBank/DDBJ databases">
        <authorList>
            <person name="Hu S."/>
        </authorList>
    </citation>
    <scope>NUCLEOTIDE SEQUENCE [LARGE SCALE GENOMIC DNA]</scope>
    <source>
        <strain evidence="3 4">P-25</strain>
    </source>
</reference>
<dbReference type="Proteomes" id="UP001517367">
    <property type="component" value="Unassembled WGS sequence"/>
</dbReference>
<feature type="domain" description="Outer membrane protein beta-barrel" evidence="2">
    <location>
        <begin position="457"/>
        <end position="921"/>
    </location>
</feature>
<proteinExistence type="predicted"/>
<dbReference type="InterPro" id="IPR041700">
    <property type="entry name" value="OMP_b-brl_3"/>
</dbReference>
<dbReference type="EMBL" id="SRMP02000034">
    <property type="protein sequence ID" value="MFN0292924.1"/>
    <property type="molecule type" value="Genomic_DNA"/>
</dbReference>
<sequence length="935" mass="104831">MKKTLLAVLTTLLLSYSAFSQTNSAKGTIADLSANAKLHNATISVLNAKDSTLYKFTRAATDGNFSFGQMKNGSFILLVTYPEYADFVNKFTLDSANKSIDFKVIDMKTKAKLLNEVIIKGQAAAIKIKGDTTEFNAAAYKIQPNDRVEDLLKKFPGVTVDAQGKITAQGKAVEKVLVDGEEFFGDDPTLVTKNLRADMVDKVQLFEKASDQAAFTGVDDGEKKQTLNIVLKEDKKQGYFGKVDAGYGTDDFYQIQAMINKFKNKEKIAAYFTSSNTGKTGLDWNDADRFGASSNMEMTDDGMIFFSTGGDELDGGGRYWGEGIPTAHNGGIHYENKWKNDKHSLNTNYKAGSLNVKTDKNTINQNNLIGGLIVTNSDDNRESDLFRQKLDATYNVKLDTSSNLKIVIDGTLKNTELESTFGSESKRGDQSLINTSERITANEGRQQLFNWNALYTKKLKKAGRNFSINLSQNYSKNNIDGNLYSVNNFYDEAGSFVRKEEIDQLNDNDVVMNKLATNLTYTEPLSKFLSLVASYGISLSSNDAHRKTYDRGLSGDYDQLNTTFSNNFQSDQLIHQVGAIFNYKKGKTVVNFGTKTSFVNFDQVEQYSNQTFNRNFINWLPQAMYQYKFSAQKSFTFRYNGSTTQPTVNQLQPVRTNDDPLNLPEGNPLLKPAYNNRFNIRYNTYKVISSQNFYISANGGFVNNAIVSSNVTDLEGRTIYKSVNLEDATPVNYNTYLGFSRKLKFLFDINAGLELSSGGSSNYNYVFDNTTNLTQLNKTNSINFGPSLNLSKYGEKNSFYLSFGPRYRSQVASLQKNLSNQGWGYNGYFDAQLKLPKKIRFSLNSEYTYQPSTQSFDNNLERLIINATLTKAFFKQESLKLSFSANDMLDENKGFNRYASGSSIIQTTYNNIGQYFMFSIIWDFNKMGGGTPKTN</sequence>
<name>A0ABW9JKG7_9SPHI</name>
<dbReference type="RefSeq" id="WP_138728680.1">
    <property type="nucleotide sequence ID" value="NZ_SRMP02000034.1"/>
</dbReference>
<comment type="caution">
    <text evidence="3">The sequence shown here is derived from an EMBL/GenBank/DDBJ whole genome shotgun (WGS) entry which is preliminary data.</text>
</comment>
<keyword evidence="1" id="KW-0732">Signal</keyword>
<feature type="chain" id="PRO_5046914427" evidence="1">
    <location>
        <begin position="21"/>
        <end position="935"/>
    </location>
</feature>
<dbReference type="SUPFAM" id="SSF49478">
    <property type="entry name" value="Cna protein B-type domain"/>
    <property type="match status" value="1"/>
</dbReference>
<evidence type="ECO:0000259" key="2">
    <source>
        <dbReference type="Pfam" id="PF14905"/>
    </source>
</evidence>
<organism evidence="3 4">
    <name type="scientific">Pedobacter helvus</name>
    <dbReference type="NCBI Taxonomy" id="2563444"/>
    <lineage>
        <taxon>Bacteria</taxon>
        <taxon>Pseudomonadati</taxon>
        <taxon>Bacteroidota</taxon>
        <taxon>Sphingobacteriia</taxon>
        <taxon>Sphingobacteriales</taxon>
        <taxon>Sphingobacteriaceae</taxon>
        <taxon>Pedobacter</taxon>
    </lineage>
</organism>
<dbReference type="SUPFAM" id="SSF56935">
    <property type="entry name" value="Porins"/>
    <property type="match status" value="1"/>
</dbReference>
<keyword evidence="4" id="KW-1185">Reference proteome</keyword>
<evidence type="ECO:0000313" key="4">
    <source>
        <dbReference type="Proteomes" id="UP001517367"/>
    </source>
</evidence>
<evidence type="ECO:0000313" key="3">
    <source>
        <dbReference type="EMBL" id="MFN0292924.1"/>
    </source>
</evidence>